<dbReference type="Gene3D" id="3.30.2000.30">
    <property type="match status" value="1"/>
</dbReference>
<gene>
    <name evidence="1" type="ORF">FBR43_13490</name>
</gene>
<organism evidence="1 2">
    <name type="scientific">Sphingomonas baiyangensis</name>
    <dbReference type="NCBI Taxonomy" id="2572576"/>
    <lineage>
        <taxon>Bacteria</taxon>
        <taxon>Pseudomonadati</taxon>
        <taxon>Pseudomonadota</taxon>
        <taxon>Alphaproteobacteria</taxon>
        <taxon>Sphingomonadales</taxon>
        <taxon>Sphingomonadaceae</taxon>
        <taxon>Sphingomonas</taxon>
    </lineage>
</organism>
<protein>
    <submittedName>
        <fullName evidence="1">DUF3168 domain-containing protein</fullName>
    </submittedName>
</protein>
<dbReference type="AlphaFoldDB" id="A0A4V5PTW5"/>
<comment type="caution">
    <text evidence="1">The sequence shown here is derived from an EMBL/GenBank/DDBJ whole genome shotgun (WGS) entry which is preliminary data.</text>
</comment>
<keyword evidence="2" id="KW-1185">Reference proteome</keyword>
<dbReference type="EMBL" id="SWKR01000002">
    <property type="protein sequence ID" value="TKD51658.1"/>
    <property type="molecule type" value="Genomic_DNA"/>
</dbReference>
<proteinExistence type="predicted"/>
<dbReference type="Pfam" id="PF11367">
    <property type="entry name" value="Tail_completion_gp17"/>
    <property type="match status" value="1"/>
</dbReference>
<evidence type="ECO:0000313" key="1">
    <source>
        <dbReference type="EMBL" id="TKD51658.1"/>
    </source>
</evidence>
<evidence type="ECO:0000313" key="2">
    <source>
        <dbReference type="Proteomes" id="UP000309138"/>
    </source>
</evidence>
<reference evidence="1 2" key="1">
    <citation type="submission" date="2019-04" db="EMBL/GenBank/DDBJ databases">
        <authorList>
            <person name="Yang Y."/>
            <person name="Wei D."/>
        </authorList>
    </citation>
    <scope>NUCLEOTIDE SEQUENCE [LARGE SCALE GENOMIC DNA]</scope>
    <source>
        <strain evidence="1 2">L-1-4w-11</strain>
    </source>
</reference>
<dbReference type="InterPro" id="IPR021508">
    <property type="entry name" value="Gp17-like"/>
</dbReference>
<dbReference type="InterPro" id="IPR053745">
    <property type="entry name" value="Viral_Tail_Comp_sf"/>
</dbReference>
<dbReference type="OrthoDB" id="7450850at2"/>
<dbReference type="RefSeq" id="WP_136943594.1">
    <property type="nucleotide sequence ID" value="NZ_SWKR01000002.1"/>
</dbReference>
<dbReference type="Proteomes" id="UP000309138">
    <property type="component" value="Unassembled WGS sequence"/>
</dbReference>
<accession>A0A4V5PTW5</accession>
<name>A0A4V5PTW5_9SPHN</name>
<sequence>MTALLHAALAAAVRGHAPLGDALTATFEAPPVRAARPYALIAEAIVTDWGAKDIAGCEARCAIELHDGGESPARLRALIDEMAPALAAMPATIGGGWRIVTLVPLRRRIVRARGDGWIAVAEFRVRMLRSN</sequence>